<proteinExistence type="predicted"/>
<organism evidence="1">
    <name type="scientific">Candidatus Fermentithermobacillus carboniphilus</name>
    <dbReference type="NCBI Taxonomy" id="3085328"/>
    <lineage>
        <taxon>Bacteria</taxon>
        <taxon>Bacillati</taxon>
        <taxon>Bacillota</taxon>
        <taxon>Candidatus Fermentithermobacillia</taxon>
        <taxon>Candidatus Fermentithermobacillales</taxon>
        <taxon>Candidatus Fermentithermobacillaceae</taxon>
        <taxon>Candidatus Fermentithermobacillus</taxon>
    </lineage>
</organism>
<name>A0AAT9LHJ5_9FIRM</name>
<accession>A0AAT9LHJ5</accession>
<gene>
    <name evidence="1" type="ORF">IMF26_04390</name>
</gene>
<sequence>MLYVDVPRYTNPDIEKLLAIGRPFRCAAVLALQTPVQAELDGSRTFREVMNEAHRL</sequence>
<dbReference type="KEGG" id="fcz:IMF26_04390"/>
<reference evidence="1" key="1">
    <citation type="submission" date="2020-10" db="EMBL/GenBank/DDBJ databases">
        <authorList>
            <person name="Kadnikov V."/>
            <person name="Beletsky A.V."/>
            <person name="Mardanov A.V."/>
            <person name="Karnachuk O.V."/>
            <person name="Ravin N.V."/>
        </authorList>
    </citation>
    <scope>NUCLEOTIDE SEQUENCE</scope>
    <source>
        <strain evidence="1">Bu02</strain>
    </source>
</reference>
<dbReference type="AlphaFoldDB" id="A0AAT9LHJ5"/>
<protein>
    <submittedName>
        <fullName evidence="1">Uncharacterized protein</fullName>
    </submittedName>
</protein>
<evidence type="ECO:0000313" key="1">
    <source>
        <dbReference type="EMBL" id="QUL99300.1"/>
    </source>
</evidence>
<dbReference type="EMBL" id="CP062796">
    <property type="protein sequence ID" value="QUL99300.1"/>
    <property type="molecule type" value="Genomic_DNA"/>
</dbReference>
<reference evidence="1" key="2">
    <citation type="journal article" date="2023" name="Biology">
        <title>Prokaryotic Life Associated with Coal-Fire Gas Vents Revealed by Metagenomics.</title>
        <authorList>
            <person name="Kadnikov V.V."/>
            <person name="Mardanov A.V."/>
            <person name="Beletsky A.V."/>
            <person name="Karnachuk O.V."/>
            <person name="Ravin N.V."/>
        </authorList>
    </citation>
    <scope>NUCLEOTIDE SEQUENCE</scope>
    <source>
        <strain evidence="1">Bu02</strain>
    </source>
</reference>